<comment type="caution">
    <text evidence="4">The sequence shown here is derived from an EMBL/GenBank/DDBJ whole genome shotgun (WGS) entry which is preliminary data.</text>
</comment>
<evidence type="ECO:0000259" key="3">
    <source>
        <dbReference type="PROSITE" id="PS50217"/>
    </source>
</evidence>
<feature type="compositionally biased region" description="Basic and acidic residues" evidence="2">
    <location>
        <begin position="60"/>
        <end position="83"/>
    </location>
</feature>
<dbReference type="Gene3D" id="1.20.5.170">
    <property type="match status" value="1"/>
</dbReference>
<protein>
    <recommendedName>
        <fullName evidence="3">BZIP domain-containing protein</fullName>
    </recommendedName>
</protein>
<accession>J4UJP5</accession>
<evidence type="ECO:0000256" key="2">
    <source>
        <dbReference type="SAM" id="MobiDB-lite"/>
    </source>
</evidence>
<dbReference type="PROSITE" id="PS00036">
    <property type="entry name" value="BZIP_BASIC"/>
    <property type="match status" value="1"/>
</dbReference>
<dbReference type="Pfam" id="PF00170">
    <property type="entry name" value="bZIP_1"/>
    <property type="match status" value="1"/>
</dbReference>
<dbReference type="KEGG" id="tasa:A1Q1_06718"/>
<dbReference type="VEuPathDB" id="FungiDB:A1Q1_06718"/>
<dbReference type="GeneID" id="25990230"/>
<dbReference type="SUPFAM" id="SSF57959">
    <property type="entry name" value="Leucine zipper domain"/>
    <property type="match status" value="1"/>
</dbReference>
<dbReference type="AlphaFoldDB" id="J4UJP5"/>
<dbReference type="OrthoDB" id="2594273at2759"/>
<organism evidence="4 5">
    <name type="scientific">Trichosporon asahii var. asahii (strain ATCC 90039 / CBS 2479 / JCM 2466 / KCTC 7840 / NBRC 103889/ NCYC 2677 / UAMH 7654)</name>
    <name type="common">Yeast</name>
    <dbReference type="NCBI Taxonomy" id="1186058"/>
    <lineage>
        <taxon>Eukaryota</taxon>
        <taxon>Fungi</taxon>
        <taxon>Dikarya</taxon>
        <taxon>Basidiomycota</taxon>
        <taxon>Agaricomycotina</taxon>
        <taxon>Tremellomycetes</taxon>
        <taxon>Trichosporonales</taxon>
        <taxon>Trichosporonaceae</taxon>
        <taxon>Trichosporon</taxon>
    </lineage>
</organism>
<gene>
    <name evidence="4" type="ORF">A1Q1_06718</name>
</gene>
<reference evidence="4 5" key="1">
    <citation type="journal article" date="2012" name="Eukaryot. Cell">
        <title>Draft genome sequence of CBS 2479, the standard type strain of Trichosporon asahii.</title>
        <authorList>
            <person name="Yang R.Y."/>
            <person name="Li H.T."/>
            <person name="Zhu H."/>
            <person name="Zhou G.P."/>
            <person name="Wang M."/>
            <person name="Wang L."/>
        </authorList>
    </citation>
    <scope>NUCLEOTIDE SEQUENCE [LARGE SCALE GENOMIC DNA]</scope>
    <source>
        <strain evidence="5">ATCC 90039 / CBS 2479 / JCM 2466 / KCTC 7840 / NCYC 2677 / UAMH 7654</strain>
    </source>
</reference>
<dbReference type="PROSITE" id="PS50217">
    <property type="entry name" value="BZIP"/>
    <property type="match status" value="1"/>
</dbReference>
<dbReference type="HOGENOM" id="CLU_973820_0_0_1"/>
<name>J4UJP5_TRIAS</name>
<dbReference type="EMBL" id="ALBS01000037">
    <property type="protein sequence ID" value="EJT52005.1"/>
    <property type="molecule type" value="Genomic_DNA"/>
</dbReference>
<sequence length="286" mass="31656">MDDIFDSTFPQGNAAAAPTHEHHTAAGDEHAIINEGSNLPDAAAHEQPLRGKAATQGLTVEEKKERQKLQNRRAAERSRNKKREELTALEMTVNNIQDENNRLRARLSTLLASKSAEQPPSSGDQELITGTPVDYSHLGKLQAELASAKSTLMDREMELSRIQGGGDEDIEKLRRDVAQQNTALQNTQAEVKTLHALIKQLRSERDNLARQKDVLTREIEARRLLRDSSGETPSLSTNARAAGVERALLELRGLIDGVIRSWDQASLTRYRAADVAGRTFAQQTSR</sequence>
<feature type="domain" description="BZIP" evidence="3">
    <location>
        <begin position="61"/>
        <end position="110"/>
    </location>
</feature>
<keyword evidence="1" id="KW-0175">Coiled coil</keyword>
<feature type="region of interest" description="Disordered" evidence="2">
    <location>
        <begin position="1"/>
        <end position="83"/>
    </location>
</feature>
<proteinExistence type="predicted"/>
<dbReference type="InterPro" id="IPR046347">
    <property type="entry name" value="bZIP_sf"/>
</dbReference>
<feature type="compositionally biased region" description="Basic and acidic residues" evidence="2">
    <location>
        <begin position="19"/>
        <end position="32"/>
    </location>
</feature>
<dbReference type="SMART" id="SM00338">
    <property type="entry name" value="BRLZ"/>
    <property type="match status" value="1"/>
</dbReference>
<evidence type="ECO:0000256" key="1">
    <source>
        <dbReference type="SAM" id="Coils"/>
    </source>
</evidence>
<dbReference type="Proteomes" id="UP000002748">
    <property type="component" value="Unassembled WGS sequence"/>
</dbReference>
<dbReference type="InterPro" id="IPR004827">
    <property type="entry name" value="bZIP"/>
</dbReference>
<evidence type="ECO:0000313" key="4">
    <source>
        <dbReference type="EMBL" id="EJT52005.1"/>
    </source>
</evidence>
<dbReference type="GO" id="GO:0003700">
    <property type="term" value="F:DNA-binding transcription factor activity"/>
    <property type="evidence" value="ECO:0007669"/>
    <property type="project" value="InterPro"/>
</dbReference>
<evidence type="ECO:0000313" key="5">
    <source>
        <dbReference type="Proteomes" id="UP000002748"/>
    </source>
</evidence>
<dbReference type="RefSeq" id="XP_014183242.1">
    <property type="nucleotide sequence ID" value="XM_014327767.1"/>
</dbReference>
<feature type="coiled-coil region" evidence="1">
    <location>
        <begin position="170"/>
        <end position="218"/>
    </location>
</feature>